<dbReference type="RefSeq" id="WP_186853862.1">
    <property type="nucleotide sequence ID" value="NZ_JACOPG010000001.1"/>
</dbReference>
<dbReference type="EMBL" id="JACOPG010000001">
    <property type="protein sequence ID" value="MBC5685613.1"/>
    <property type="molecule type" value="Genomic_DNA"/>
</dbReference>
<sequence>MGYDGNNETLYIKLDRSALRYEADFYIKDLGGIECSNSDILARVKAHAVYHFKHPGNMPVSITKVVEEIHSFYPKLTVVSLGETDVIMEYRSKEPEPFMQGAKTGFLCVLLFVGAAFAIMAFHNDISITELFDRFYLQVMGSKKPAVSPLEIAYSIGLAVGILFFYNHFGKKKLTHDPTPIQVEMRKYEKDVDTAIIENGARRGENLDVS</sequence>
<keyword evidence="1" id="KW-0812">Transmembrane</keyword>
<comment type="caution">
    <text evidence="3">The sequence shown here is derived from an EMBL/GenBank/DDBJ whole genome shotgun (WGS) entry which is preliminary data.</text>
</comment>
<dbReference type="InterPro" id="IPR038548">
    <property type="entry name" value="SporV_AA_N_sf"/>
</dbReference>
<reference evidence="3 4" key="1">
    <citation type="submission" date="2020-08" db="EMBL/GenBank/DDBJ databases">
        <title>Genome public.</title>
        <authorList>
            <person name="Liu C."/>
            <person name="Sun Q."/>
        </authorList>
    </citation>
    <scope>NUCLEOTIDE SEQUENCE [LARGE SCALE GENOMIC DNA]</scope>
    <source>
        <strain evidence="3 4">NSJ-9</strain>
    </source>
</reference>
<accession>A0ABR7GDV9</accession>
<keyword evidence="4" id="KW-1185">Reference proteome</keyword>
<proteinExistence type="predicted"/>
<evidence type="ECO:0000313" key="4">
    <source>
        <dbReference type="Proteomes" id="UP000643810"/>
    </source>
</evidence>
<gene>
    <name evidence="3" type="ORF">H8R94_03110</name>
</gene>
<feature type="transmembrane region" description="Helical" evidence="1">
    <location>
        <begin position="106"/>
        <end position="126"/>
    </location>
</feature>
<organism evidence="3 4">
    <name type="scientific">Roseburia lenta</name>
    <dbReference type="NCBI Taxonomy" id="2763061"/>
    <lineage>
        <taxon>Bacteria</taxon>
        <taxon>Bacillati</taxon>
        <taxon>Bacillota</taxon>
        <taxon>Clostridia</taxon>
        <taxon>Lachnospirales</taxon>
        <taxon>Lachnospiraceae</taxon>
        <taxon>Roseburia</taxon>
    </lineage>
</organism>
<dbReference type="Pfam" id="PF12164">
    <property type="entry name" value="SporV_AA"/>
    <property type="match status" value="1"/>
</dbReference>
<keyword evidence="1" id="KW-0472">Membrane</keyword>
<dbReference type="Proteomes" id="UP000643810">
    <property type="component" value="Unassembled WGS sequence"/>
</dbReference>
<evidence type="ECO:0000313" key="3">
    <source>
        <dbReference type="EMBL" id="MBC5685613.1"/>
    </source>
</evidence>
<evidence type="ECO:0000256" key="1">
    <source>
        <dbReference type="SAM" id="Phobius"/>
    </source>
</evidence>
<keyword evidence="1" id="KW-1133">Transmembrane helix</keyword>
<feature type="domain" description="Stage V sporulation protein AA" evidence="2">
    <location>
        <begin position="8"/>
        <end position="93"/>
    </location>
</feature>
<dbReference type="Gene3D" id="2.60.480.10">
    <property type="entry name" value="eubacterium ventriosum atcc domain"/>
    <property type="match status" value="1"/>
</dbReference>
<dbReference type="InterPro" id="IPR021997">
    <property type="entry name" value="SporV_AA"/>
</dbReference>
<name>A0ABR7GDV9_9FIRM</name>
<evidence type="ECO:0000259" key="2">
    <source>
        <dbReference type="Pfam" id="PF12164"/>
    </source>
</evidence>
<protein>
    <submittedName>
        <fullName evidence="3">Stage V sporulation protein AA</fullName>
    </submittedName>
</protein>
<feature type="transmembrane region" description="Helical" evidence="1">
    <location>
        <begin position="146"/>
        <end position="166"/>
    </location>
</feature>